<evidence type="ECO:0000313" key="2">
    <source>
        <dbReference type="Proteomes" id="UP000218554"/>
    </source>
</evidence>
<dbReference type="Proteomes" id="UP000218554">
    <property type="component" value="Chromosome"/>
</dbReference>
<keyword evidence="2" id="KW-1185">Reference proteome</keyword>
<organism evidence="1 2">
    <name type="scientific">Metapseudomonas furukawaii</name>
    <name type="common">Pseudomonas furukawaii</name>
    <dbReference type="NCBI Taxonomy" id="1149133"/>
    <lineage>
        <taxon>Bacteria</taxon>
        <taxon>Pseudomonadati</taxon>
        <taxon>Pseudomonadota</taxon>
        <taxon>Gammaproteobacteria</taxon>
        <taxon>Pseudomonadales</taxon>
        <taxon>Pseudomonadaceae</taxon>
        <taxon>Metapseudomonas</taxon>
    </lineage>
</organism>
<reference evidence="1 2" key="2">
    <citation type="journal article" date="2017" name="Int. J. Syst. Evol. Microbiol.">
        <title>Pseudomonas furukawaii sp. nov., a polychlorinated biphenyl-degrading bacterium isolated from biphenyl-contaminated soil in Japan.</title>
        <authorList>
            <person name="Kimura N."/>
            <person name="Watanabe T."/>
            <person name="Suenaga H."/>
            <person name="Fujihara H."/>
            <person name="Futagami T."/>
            <person name="Goto M."/>
            <person name="Hanada S."/>
            <person name="Hirose J."/>
        </authorList>
    </citation>
    <scope>NUCLEOTIDE SEQUENCE [LARGE SCALE GENOMIC DNA]</scope>
    <source>
        <strain evidence="2">DSM 10086 / NBRC 110670 / KF707</strain>
    </source>
</reference>
<proteinExistence type="predicted"/>
<name>A0AAD1BYX5_METFU</name>
<dbReference type="AlphaFoldDB" id="A0AAD1BYX5"/>
<reference evidence="2" key="1">
    <citation type="submission" date="2015-05" db="EMBL/GenBank/DDBJ databases">
        <title>Draft genome sequencing of a biphenyl-degrading bacterium, Pseudomonas balearica KF707 (=NBRC110670).</title>
        <authorList>
            <person name="Kimura N."/>
            <person name="Hirose J."/>
            <person name="Watanabe T."/>
            <person name="Suenaga H."/>
            <person name="Fujihara H."/>
            <person name="Noguchi M."/>
            <person name="Hashimoto M."/>
            <person name="Shimodaira J."/>
            <person name="Tsuchikane K."/>
            <person name="Hosoyama A."/>
            <person name="Yamazoe A."/>
            <person name="Fujita N."/>
            <person name="Furukawa K."/>
        </authorList>
    </citation>
    <scope>NUCLEOTIDE SEQUENCE [LARGE SCALE GENOMIC DNA]</scope>
    <source>
        <strain evidence="2">DSM 10086 / NBRC 110670 / KF707</strain>
    </source>
</reference>
<evidence type="ECO:0000313" key="1">
    <source>
        <dbReference type="EMBL" id="BAU73742.1"/>
    </source>
</evidence>
<accession>A0AAD1BYX5</accession>
<gene>
    <name evidence="1" type="ORF">KF707C_20540</name>
</gene>
<dbReference type="KEGG" id="pfuw:KF707C_20540"/>
<dbReference type="EMBL" id="AP014862">
    <property type="protein sequence ID" value="BAU73742.1"/>
    <property type="molecule type" value="Genomic_DNA"/>
</dbReference>
<sequence length="46" mass="4849">MAACASFASSVLISGIGWNAVKIGMLPLLAFAALMQRPVRRTLVES</sequence>
<protein>
    <submittedName>
        <fullName evidence="1">Uncharacterized protein</fullName>
    </submittedName>
</protein>